<feature type="domain" description="ABC transporter" evidence="6">
    <location>
        <begin position="31"/>
        <end position="271"/>
    </location>
</feature>
<dbReference type="AlphaFoldDB" id="A0A2V3J6X2"/>
<dbReference type="InterPro" id="IPR003439">
    <property type="entry name" value="ABC_transporter-like_ATP-bd"/>
</dbReference>
<dbReference type="InterPro" id="IPR027417">
    <property type="entry name" value="P-loop_NTPase"/>
</dbReference>
<dbReference type="Gene3D" id="3.40.50.300">
    <property type="entry name" value="P-loop containing nucleotide triphosphate hydrolases"/>
    <property type="match status" value="1"/>
</dbReference>
<dbReference type="InterPro" id="IPR017871">
    <property type="entry name" value="ABC_transporter-like_CS"/>
</dbReference>
<evidence type="ECO:0000256" key="5">
    <source>
        <dbReference type="SAM" id="MobiDB-lite"/>
    </source>
</evidence>
<dbReference type="PROSITE" id="PS00211">
    <property type="entry name" value="ABC_TRANSPORTER_1"/>
    <property type="match status" value="1"/>
</dbReference>
<accession>A0A2V3J6X2</accession>
<evidence type="ECO:0000313" key="8">
    <source>
        <dbReference type="Proteomes" id="UP000247409"/>
    </source>
</evidence>
<evidence type="ECO:0000256" key="2">
    <source>
        <dbReference type="ARBA" id="ARBA00022448"/>
    </source>
</evidence>
<dbReference type="PANTHER" id="PTHR43023:SF3">
    <property type="entry name" value="PROTEIN TRIGALACTOSYLDIACYLGLYCEROL 3, CHLOROPLASTIC"/>
    <property type="match status" value="1"/>
</dbReference>
<keyword evidence="2" id="KW-0813">Transport</keyword>
<evidence type="ECO:0000256" key="4">
    <source>
        <dbReference type="ARBA" id="ARBA00022840"/>
    </source>
</evidence>
<dbReference type="GO" id="GO:0016887">
    <property type="term" value="F:ATP hydrolysis activity"/>
    <property type="evidence" value="ECO:0007669"/>
    <property type="project" value="InterPro"/>
</dbReference>
<protein>
    <recommendedName>
        <fullName evidence="1">Probable ATP-dependent transporter ycf16</fullName>
    </recommendedName>
</protein>
<reference evidence="7 8" key="1">
    <citation type="journal article" date="2018" name="Mol. Biol. Evol.">
        <title>Analysis of the draft genome of the red seaweed Gracilariopsis chorda provides insights into genome size evolution in Rhodophyta.</title>
        <authorList>
            <person name="Lee J."/>
            <person name="Yang E.C."/>
            <person name="Graf L."/>
            <person name="Yang J.H."/>
            <person name="Qiu H."/>
            <person name="Zel Zion U."/>
            <person name="Chan C.X."/>
            <person name="Stephens T.G."/>
            <person name="Weber A.P.M."/>
            <person name="Boo G.H."/>
            <person name="Boo S.M."/>
            <person name="Kim K.M."/>
            <person name="Shin Y."/>
            <person name="Jung M."/>
            <person name="Lee S.J."/>
            <person name="Yim H.S."/>
            <person name="Lee J.H."/>
            <person name="Bhattacharya D."/>
            <person name="Yoon H.S."/>
        </authorList>
    </citation>
    <scope>NUCLEOTIDE SEQUENCE [LARGE SCALE GENOMIC DNA]</scope>
    <source>
        <strain evidence="7 8">SKKU-2015</strain>
        <tissue evidence="7">Whole body</tissue>
    </source>
</reference>
<feature type="compositionally biased region" description="Polar residues" evidence="5">
    <location>
        <begin position="1"/>
        <end position="17"/>
    </location>
</feature>
<dbReference type="PROSITE" id="PS50893">
    <property type="entry name" value="ABC_TRANSPORTER_2"/>
    <property type="match status" value="1"/>
</dbReference>
<dbReference type="EMBL" id="NBIV01000001">
    <property type="protein sequence ID" value="PXF50178.1"/>
    <property type="molecule type" value="Genomic_DNA"/>
</dbReference>
<keyword evidence="8" id="KW-1185">Reference proteome</keyword>
<dbReference type="Pfam" id="PF00005">
    <property type="entry name" value="ABC_tran"/>
    <property type="match status" value="1"/>
</dbReference>
<dbReference type="PANTHER" id="PTHR43023">
    <property type="entry name" value="PROTEIN TRIGALACTOSYLDIACYLGLYCEROL 3, CHLOROPLASTIC"/>
    <property type="match status" value="1"/>
</dbReference>
<dbReference type="OrthoDB" id="5171at2759"/>
<feature type="region of interest" description="Disordered" evidence="5">
    <location>
        <begin position="1"/>
        <end position="30"/>
    </location>
</feature>
<evidence type="ECO:0000256" key="3">
    <source>
        <dbReference type="ARBA" id="ARBA00022741"/>
    </source>
</evidence>
<proteinExistence type="predicted"/>
<evidence type="ECO:0000256" key="1">
    <source>
        <dbReference type="ARBA" id="ARBA00014334"/>
    </source>
</evidence>
<dbReference type="GO" id="GO:0005524">
    <property type="term" value="F:ATP binding"/>
    <property type="evidence" value="ECO:0007669"/>
    <property type="project" value="UniProtKB-KW"/>
</dbReference>
<organism evidence="7 8">
    <name type="scientific">Gracilariopsis chorda</name>
    <dbReference type="NCBI Taxonomy" id="448386"/>
    <lineage>
        <taxon>Eukaryota</taxon>
        <taxon>Rhodophyta</taxon>
        <taxon>Florideophyceae</taxon>
        <taxon>Rhodymeniophycidae</taxon>
        <taxon>Gracilariales</taxon>
        <taxon>Gracilariaceae</taxon>
        <taxon>Gracilariopsis</taxon>
    </lineage>
</organism>
<dbReference type="STRING" id="448386.A0A2V3J6X2"/>
<gene>
    <name evidence="7" type="ORF">BWQ96_00338</name>
</gene>
<dbReference type="SUPFAM" id="SSF52540">
    <property type="entry name" value="P-loop containing nucleoside triphosphate hydrolases"/>
    <property type="match status" value="1"/>
</dbReference>
<dbReference type="InterPro" id="IPR003593">
    <property type="entry name" value="AAA+_ATPase"/>
</dbReference>
<dbReference type="Proteomes" id="UP000247409">
    <property type="component" value="Unassembled WGS sequence"/>
</dbReference>
<evidence type="ECO:0000313" key="7">
    <source>
        <dbReference type="EMBL" id="PXF50178.1"/>
    </source>
</evidence>
<evidence type="ECO:0000259" key="6">
    <source>
        <dbReference type="PROSITE" id="PS50893"/>
    </source>
</evidence>
<sequence>MCTQSTDQKPASHTDNQQQEHKESKPKPAEVELRNVFHSYGEKRVLNDLNLSIYSGESTALIGTSGTGKSTTLRVISGLELPDSGDVLLRGWKREKPLSQERGKLRVSMVFQHAALFDSMSVYENVGFRLLQQRRLPEDRIYELVLEFLKRVDMEDAIEKFPEQLSGGMRKRVSLARAIIYDPDDDTSAPDLLLYDEPTAGLDPTASTRIENVIRNVQDVCPTSVVVTHQFSTIRRTADRVVLMHEGQVVWDGKVEQLETTDNPYVRQFMSGSLEGPLNSDSLRELTEGNP</sequence>
<dbReference type="SMART" id="SM00382">
    <property type="entry name" value="AAA"/>
    <property type="match status" value="1"/>
</dbReference>
<comment type="caution">
    <text evidence="7">The sequence shown here is derived from an EMBL/GenBank/DDBJ whole genome shotgun (WGS) entry which is preliminary data.</text>
</comment>
<name>A0A2V3J6X2_9FLOR</name>
<feature type="compositionally biased region" description="Basic and acidic residues" evidence="5">
    <location>
        <begin position="18"/>
        <end position="30"/>
    </location>
</feature>
<keyword evidence="3" id="KW-0547">Nucleotide-binding</keyword>
<keyword evidence="4" id="KW-0067">ATP-binding</keyword>